<evidence type="ECO:0000256" key="2">
    <source>
        <dbReference type="ARBA" id="ARBA00008124"/>
    </source>
</evidence>
<evidence type="ECO:0000313" key="13">
    <source>
        <dbReference type="Proteomes" id="UP000735302"/>
    </source>
</evidence>
<dbReference type="AlphaFoldDB" id="A0AAV4DDI9"/>
<evidence type="ECO:0000256" key="6">
    <source>
        <dbReference type="ARBA" id="ARBA00022989"/>
    </source>
</evidence>
<evidence type="ECO:0000313" key="12">
    <source>
        <dbReference type="EMBL" id="GFO42283.1"/>
    </source>
</evidence>
<evidence type="ECO:0000256" key="11">
    <source>
        <dbReference type="SAM" id="Phobius"/>
    </source>
</evidence>
<keyword evidence="8 11" id="KW-0472">Membrane</keyword>
<accession>A0AAV4DDI9</accession>
<evidence type="ECO:0000256" key="3">
    <source>
        <dbReference type="ARBA" id="ARBA00022679"/>
    </source>
</evidence>
<dbReference type="PANTHER" id="PTHR14647">
    <property type="entry name" value="GALACTOSE-3-O-SULFOTRANSFERASE"/>
    <property type="match status" value="1"/>
</dbReference>
<dbReference type="GO" id="GO:0001733">
    <property type="term" value="F:galactosylceramide sulfotransferase activity"/>
    <property type="evidence" value="ECO:0007669"/>
    <property type="project" value="InterPro"/>
</dbReference>
<keyword evidence="13" id="KW-1185">Reference proteome</keyword>
<keyword evidence="5" id="KW-0735">Signal-anchor</keyword>
<keyword evidence="6 11" id="KW-1133">Transmembrane helix</keyword>
<keyword evidence="3" id="KW-0808">Transferase</keyword>
<gene>
    <name evidence="12" type="ORF">PoB_006878800</name>
</gene>
<evidence type="ECO:0000256" key="4">
    <source>
        <dbReference type="ARBA" id="ARBA00022692"/>
    </source>
</evidence>
<proteinExistence type="inferred from homology"/>
<organism evidence="12 13">
    <name type="scientific">Plakobranchus ocellatus</name>
    <dbReference type="NCBI Taxonomy" id="259542"/>
    <lineage>
        <taxon>Eukaryota</taxon>
        <taxon>Metazoa</taxon>
        <taxon>Spiralia</taxon>
        <taxon>Lophotrochozoa</taxon>
        <taxon>Mollusca</taxon>
        <taxon>Gastropoda</taxon>
        <taxon>Heterobranchia</taxon>
        <taxon>Euthyneura</taxon>
        <taxon>Panpulmonata</taxon>
        <taxon>Sacoglossa</taxon>
        <taxon>Placobranchoidea</taxon>
        <taxon>Plakobranchidae</taxon>
        <taxon>Plakobranchus</taxon>
    </lineage>
</organism>
<evidence type="ECO:0000256" key="5">
    <source>
        <dbReference type="ARBA" id="ARBA00022968"/>
    </source>
</evidence>
<evidence type="ECO:0000256" key="8">
    <source>
        <dbReference type="ARBA" id="ARBA00023136"/>
    </source>
</evidence>
<comment type="similarity">
    <text evidence="2">Belongs to the galactose-3-O-sulfotransferase family.</text>
</comment>
<dbReference type="EMBL" id="BLXT01007780">
    <property type="protein sequence ID" value="GFO42283.1"/>
    <property type="molecule type" value="Genomic_DNA"/>
</dbReference>
<dbReference type="GO" id="GO:0009247">
    <property type="term" value="P:glycolipid biosynthetic process"/>
    <property type="evidence" value="ECO:0007669"/>
    <property type="project" value="InterPro"/>
</dbReference>
<keyword evidence="9" id="KW-0325">Glycoprotein</keyword>
<comment type="caution">
    <text evidence="12">The sequence shown here is derived from an EMBL/GenBank/DDBJ whole genome shotgun (WGS) entry which is preliminary data.</text>
</comment>
<reference evidence="12 13" key="1">
    <citation type="journal article" date="2021" name="Elife">
        <title>Chloroplast acquisition without the gene transfer in kleptoplastic sea slugs, Plakobranchus ocellatus.</title>
        <authorList>
            <person name="Maeda T."/>
            <person name="Takahashi S."/>
            <person name="Yoshida T."/>
            <person name="Shimamura S."/>
            <person name="Takaki Y."/>
            <person name="Nagai Y."/>
            <person name="Toyoda A."/>
            <person name="Suzuki Y."/>
            <person name="Arimoto A."/>
            <person name="Ishii H."/>
            <person name="Satoh N."/>
            <person name="Nishiyama T."/>
            <person name="Hasebe M."/>
            <person name="Maruyama T."/>
            <person name="Minagawa J."/>
            <person name="Obokata J."/>
            <person name="Shigenobu S."/>
        </authorList>
    </citation>
    <scope>NUCLEOTIDE SEQUENCE [LARGE SCALE GENOMIC DNA]</scope>
</reference>
<dbReference type="GO" id="GO:0000139">
    <property type="term" value="C:Golgi membrane"/>
    <property type="evidence" value="ECO:0007669"/>
    <property type="project" value="UniProtKB-SubCell"/>
</dbReference>
<dbReference type="PANTHER" id="PTHR14647:SF87">
    <property type="entry name" value="PUTATIVE-RELATED"/>
    <property type="match status" value="1"/>
</dbReference>
<sequence>MTRINEISSPTGYRQETRVFKRKWTFLVIILVAAITLNISVSVLKLYPLQFSPSNPSESGNQAAPWQQHSPHKHSDEKPADKKQFSPRQLVHDNSKHILPKQSRPYTDRSGREPLYKKKPFFNKHFSNQERFHQTLSNKNSFGKQVTLTEESEIRQVVFAKVHKAASTTLQSILLRFAMARNLNILLPAMEKTSSALSDRDWRINPEDIIEHPQGQPFDILCNHVIYNHDEISRYFPDSAVRVAILREPLKQTLSALAYFTQKYPPAAMTKGFQKYPYDPINGFLNHPSDFYDPNDIYGPGGSYINNRMSVDLGIDGDDFESTKKNMSKIQAFIKQVEEQFDIMLISDYFDESMVLLRRYLGWSMKDIIYIRGNVARVREQSVWSHKPILTPQTQKTFRQWQRIDYELYEHFLPKFLRKIGEEHLFEEELNTYRKVLKSVHNFCLDDEQQDLLKIPQSDWTVEFNVSRHMCLLMMLDEQCLVNLAKERQLLNLDKKRGKKKNKSS</sequence>
<keyword evidence="7" id="KW-0333">Golgi apparatus</keyword>
<name>A0AAV4DDI9_9GAST</name>
<evidence type="ECO:0000256" key="9">
    <source>
        <dbReference type="ARBA" id="ARBA00023180"/>
    </source>
</evidence>
<feature type="compositionally biased region" description="Polar residues" evidence="10">
    <location>
        <begin position="54"/>
        <end position="69"/>
    </location>
</feature>
<protein>
    <submittedName>
        <fullName evidence="12">Galactose-3-o-sulfotransferase 3</fullName>
    </submittedName>
</protein>
<dbReference type="Gene3D" id="3.40.50.300">
    <property type="entry name" value="P-loop containing nucleotide triphosphate hydrolases"/>
    <property type="match status" value="1"/>
</dbReference>
<evidence type="ECO:0000256" key="7">
    <source>
        <dbReference type="ARBA" id="ARBA00023034"/>
    </source>
</evidence>
<dbReference type="Proteomes" id="UP000735302">
    <property type="component" value="Unassembled WGS sequence"/>
</dbReference>
<feature type="compositionally biased region" description="Basic and acidic residues" evidence="10">
    <location>
        <begin position="73"/>
        <end position="96"/>
    </location>
</feature>
<dbReference type="Pfam" id="PF06990">
    <property type="entry name" value="Gal-3-0_sulfotr"/>
    <property type="match status" value="1"/>
</dbReference>
<feature type="transmembrane region" description="Helical" evidence="11">
    <location>
        <begin position="24"/>
        <end position="47"/>
    </location>
</feature>
<dbReference type="InterPro" id="IPR027417">
    <property type="entry name" value="P-loop_NTPase"/>
</dbReference>
<keyword evidence="4 11" id="KW-0812">Transmembrane</keyword>
<evidence type="ECO:0000256" key="10">
    <source>
        <dbReference type="SAM" id="MobiDB-lite"/>
    </source>
</evidence>
<comment type="subcellular location">
    <subcellularLocation>
        <location evidence="1">Golgi apparatus membrane</location>
        <topology evidence="1">Single-pass type II membrane protein</topology>
    </subcellularLocation>
</comment>
<feature type="region of interest" description="Disordered" evidence="10">
    <location>
        <begin position="54"/>
        <end position="114"/>
    </location>
</feature>
<dbReference type="InterPro" id="IPR009729">
    <property type="entry name" value="Gal-3-0_sulfotransfrase"/>
</dbReference>
<evidence type="ECO:0000256" key="1">
    <source>
        <dbReference type="ARBA" id="ARBA00004323"/>
    </source>
</evidence>